<dbReference type="PANTHER" id="PTHR11442">
    <property type="entry name" value="HEMOGLOBIN FAMILY MEMBER"/>
    <property type="match status" value="1"/>
</dbReference>
<dbReference type="GO" id="GO:0042744">
    <property type="term" value="P:hydrogen peroxide catabolic process"/>
    <property type="evidence" value="ECO:0007669"/>
    <property type="project" value="TreeGrafter"/>
</dbReference>
<dbReference type="OrthoDB" id="8751793at2759"/>
<dbReference type="GO" id="GO:0005833">
    <property type="term" value="C:hemoglobin complex"/>
    <property type="evidence" value="ECO:0007669"/>
    <property type="project" value="InterPro"/>
</dbReference>
<dbReference type="GO" id="GO:0043177">
    <property type="term" value="F:organic acid binding"/>
    <property type="evidence" value="ECO:0007669"/>
    <property type="project" value="TreeGrafter"/>
</dbReference>
<dbReference type="CDD" id="cd08927">
    <property type="entry name" value="Hb-alpha-like"/>
    <property type="match status" value="1"/>
</dbReference>
<dbReference type="GO" id="GO:0020037">
    <property type="term" value="F:heme binding"/>
    <property type="evidence" value="ECO:0007669"/>
    <property type="project" value="InterPro"/>
</dbReference>
<dbReference type="InterPro" id="IPR009050">
    <property type="entry name" value="Globin-like_sf"/>
</dbReference>
<feature type="domain" description="Globin" evidence="8">
    <location>
        <begin position="2"/>
        <end position="143"/>
    </location>
</feature>
<dbReference type="InterPro" id="IPR050056">
    <property type="entry name" value="Hemoglobin_oxygen_transport"/>
</dbReference>
<evidence type="ECO:0000256" key="5">
    <source>
        <dbReference type="ARBA" id="ARBA00022723"/>
    </source>
</evidence>
<evidence type="ECO:0000313" key="9">
    <source>
        <dbReference type="Proteomes" id="UP000515152"/>
    </source>
</evidence>
<evidence type="ECO:0000256" key="1">
    <source>
        <dbReference type="ARBA" id="ARBA00008705"/>
    </source>
</evidence>
<organism evidence="9 10">
    <name type="scientific">Clupea harengus</name>
    <name type="common">Atlantic herring</name>
    <dbReference type="NCBI Taxonomy" id="7950"/>
    <lineage>
        <taxon>Eukaryota</taxon>
        <taxon>Metazoa</taxon>
        <taxon>Chordata</taxon>
        <taxon>Craniata</taxon>
        <taxon>Vertebrata</taxon>
        <taxon>Euteleostomi</taxon>
        <taxon>Actinopterygii</taxon>
        <taxon>Neopterygii</taxon>
        <taxon>Teleostei</taxon>
        <taxon>Clupei</taxon>
        <taxon>Clupeiformes</taxon>
        <taxon>Clupeoidei</taxon>
        <taxon>Clupeidae</taxon>
        <taxon>Clupea</taxon>
    </lineage>
</organism>
<evidence type="ECO:0000256" key="7">
    <source>
        <dbReference type="RuleBase" id="RU000356"/>
    </source>
</evidence>
<dbReference type="KEGG" id="char:105905755"/>
<evidence type="ECO:0000259" key="8">
    <source>
        <dbReference type="PROSITE" id="PS01033"/>
    </source>
</evidence>
<keyword evidence="6" id="KW-0408">Iron</keyword>
<dbReference type="GO" id="GO:0031838">
    <property type="term" value="C:haptoglobin-hemoglobin complex"/>
    <property type="evidence" value="ECO:0007669"/>
    <property type="project" value="TreeGrafter"/>
</dbReference>
<protein>
    <submittedName>
        <fullName evidence="10">Hemoglobin subunit alpha-2-like</fullName>
    </submittedName>
</protein>
<dbReference type="PRINTS" id="PR00612">
    <property type="entry name" value="ALPHAHAEM"/>
</dbReference>
<evidence type="ECO:0000256" key="3">
    <source>
        <dbReference type="ARBA" id="ARBA00022617"/>
    </source>
</evidence>
<name>A0A6P3W3V9_CLUHA</name>
<keyword evidence="4 7" id="KW-0561">Oxygen transport</keyword>
<dbReference type="GO" id="GO:0004601">
    <property type="term" value="F:peroxidase activity"/>
    <property type="evidence" value="ECO:0007669"/>
    <property type="project" value="TreeGrafter"/>
</dbReference>
<reference evidence="10" key="1">
    <citation type="submission" date="2025-08" db="UniProtKB">
        <authorList>
            <consortium name="RefSeq"/>
        </authorList>
    </citation>
    <scope>IDENTIFICATION</scope>
</reference>
<dbReference type="InterPro" id="IPR002338">
    <property type="entry name" value="Hemoglobin_a-typ"/>
</dbReference>
<evidence type="ECO:0000256" key="4">
    <source>
        <dbReference type="ARBA" id="ARBA00022621"/>
    </source>
</evidence>
<dbReference type="SUPFAM" id="SSF46458">
    <property type="entry name" value="Globin-like"/>
    <property type="match status" value="1"/>
</dbReference>
<dbReference type="PROSITE" id="PS01033">
    <property type="entry name" value="GLOBIN"/>
    <property type="match status" value="1"/>
</dbReference>
<keyword evidence="9" id="KW-1185">Reference proteome</keyword>
<dbReference type="AlphaFoldDB" id="A0A6P3W3V9"/>
<dbReference type="FunFam" id="1.10.490.10:FF:000002">
    <property type="entry name" value="Hemoglobin subunit alpha"/>
    <property type="match status" value="1"/>
</dbReference>
<dbReference type="RefSeq" id="XP_012689250.2">
    <property type="nucleotide sequence ID" value="XM_012833796.2"/>
</dbReference>
<dbReference type="Proteomes" id="UP000515152">
    <property type="component" value="Chromosome 1"/>
</dbReference>
<gene>
    <name evidence="10" type="primary">LOC105905755</name>
</gene>
<dbReference type="Gene3D" id="1.10.490.10">
    <property type="entry name" value="Globins"/>
    <property type="match status" value="1"/>
</dbReference>
<evidence type="ECO:0000256" key="2">
    <source>
        <dbReference type="ARBA" id="ARBA00022448"/>
    </source>
</evidence>
<keyword evidence="2 7" id="KW-0813">Transport</keyword>
<proteinExistence type="inferred from homology"/>
<dbReference type="InterPro" id="IPR012292">
    <property type="entry name" value="Globin/Proto"/>
</dbReference>
<dbReference type="Pfam" id="PF00042">
    <property type="entry name" value="Globin"/>
    <property type="match status" value="1"/>
</dbReference>
<dbReference type="GO" id="GO:0072562">
    <property type="term" value="C:blood microparticle"/>
    <property type="evidence" value="ECO:0007669"/>
    <property type="project" value="TreeGrafter"/>
</dbReference>
<comment type="similarity">
    <text evidence="1 7">Belongs to the globin family.</text>
</comment>
<evidence type="ECO:0000256" key="6">
    <source>
        <dbReference type="ARBA" id="ARBA00023004"/>
    </source>
</evidence>
<evidence type="ECO:0000313" key="10">
    <source>
        <dbReference type="RefSeq" id="XP_012689250.2"/>
    </source>
</evidence>
<dbReference type="GO" id="GO:0005344">
    <property type="term" value="F:oxygen carrier activity"/>
    <property type="evidence" value="ECO:0007669"/>
    <property type="project" value="UniProtKB-KW"/>
</dbReference>
<accession>A0A6P3W3V9</accession>
<dbReference type="GeneID" id="105905755"/>
<dbReference type="GO" id="GO:0046872">
    <property type="term" value="F:metal ion binding"/>
    <property type="evidence" value="ECO:0007669"/>
    <property type="project" value="UniProtKB-KW"/>
</dbReference>
<dbReference type="GO" id="GO:0031720">
    <property type="term" value="F:haptoglobin binding"/>
    <property type="evidence" value="ECO:0007669"/>
    <property type="project" value="TreeGrafter"/>
</dbReference>
<dbReference type="GO" id="GO:0019825">
    <property type="term" value="F:oxygen binding"/>
    <property type="evidence" value="ECO:0007669"/>
    <property type="project" value="InterPro"/>
</dbReference>
<dbReference type="PANTHER" id="PTHR11442:SF91">
    <property type="entry name" value="EMBRYONIC ALPHA GLOBIN E1-RELATED"/>
    <property type="match status" value="1"/>
</dbReference>
<keyword evidence="5" id="KW-0479">Metal-binding</keyword>
<keyword evidence="3 7" id="KW-0349">Heme</keyword>
<sequence>MSLTAKDKALVKSFFTKIAPKAEDIGNEALSRTLFVFPQTKTYFSHWKDVSPGSAAIRKHGLTVMTGYMDAVEKIDDIANGLLTLSELHAFTLRVDPANFKIITHNVLVVMAMFYPEDFTPEVHVACDKFFGKVNLALSEKYR</sequence>
<dbReference type="InterPro" id="IPR000971">
    <property type="entry name" value="Globin"/>
</dbReference>